<dbReference type="Pfam" id="PF18742">
    <property type="entry name" value="DpnII-MboI"/>
    <property type="match status" value="1"/>
</dbReference>
<gene>
    <name evidence="1" type="ORF">WKW79_29045</name>
</gene>
<dbReference type="RefSeq" id="WP_340338712.1">
    <property type="nucleotide sequence ID" value="NZ_JBBKZS010000018.1"/>
</dbReference>
<evidence type="ECO:0000313" key="1">
    <source>
        <dbReference type="EMBL" id="MEJ8858652.1"/>
    </source>
</evidence>
<comment type="caution">
    <text evidence="1">The sequence shown here is derived from an EMBL/GenBank/DDBJ whole genome shotgun (WGS) entry which is preliminary data.</text>
</comment>
<proteinExistence type="predicted"/>
<protein>
    <submittedName>
        <fullName evidence="1">Uncharacterized protein</fullName>
    </submittedName>
</protein>
<organism evidence="1 2">
    <name type="scientific">Variovorax robiniae</name>
    <dbReference type="NCBI Taxonomy" id="1836199"/>
    <lineage>
        <taxon>Bacteria</taxon>
        <taxon>Pseudomonadati</taxon>
        <taxon>Pseudomonadota</taxon>
        <taxon>Betaproteobacteria</taxon>
        <taxon>Burkholderiales</taxon>
        <taxon>Comamonadaceae</taxon>
        <taxon>Variovorax</taxon>
    </lineage>
</organism>
<accession>A0ABU8XJ05</accession>
<reference evidence="1 2" key="1">
    <citation type="submission" date="2024-03" db="EMBL/GenBank/DDBJ databases">
        <title>Novel species of the genus Variovorax.</title>
        <authorList>
            <person name="Liu Q."/>
            <person name="Xin Y.-H."/>
        </authorList>
    </citation>
    <scope>NUCLEOTIDE SEQUENCE [LARGE SCALE GENOMIC DNA]</scope>
    <source>
        <strain evidence="1 2">KACC 18901</strain>
    </source>
</reference>
<keyword evidence="2" id="KW-1185">Reference proteome</keyword>
<name>A0ABU8XJ05_9BURK</name>
<evidence type="ECO:0000313" key="2">
    <source>
        <dbReference type="Proteomes" id="UP001367030"/>
    </source>
</evidence>
<dbReference type="Proteomes" id="UP001367030">
    <property type="component" value="Unassembled WGS sequence"/>
</dbReference>
<dbReference type="EMBL" id="JBBKZS010000018">
    <property type="protein sequence ID" value="MEJ8858652.1"/>
    <property type="molecule type" value="Genomic_DNA"/>
</dbReference>
<sequence length="259" mass="29633">MEQEEFLIQPFQGLLEKLYFASVCFLDAHQLPGYRDLFLATFGVPFDAEGAAKKHREAAWVPYESDPPNNEFLSRLSRFLAPFDLEVEQKPIEEAEQRNQVGREMLERILRNTASALYRLGVVPASEPDVYKAVKKFIDPVFPSAIDASSGFYSTLKTYKPDILVPEIYTAIEYKFADSEEKLKSFFGEIAEDVKGYKGDDKYRWFYAVVYATTDFIGAERFQKSWEDHDFPPHWQAIYVVGASQSKKQKKGVAPAPHA</sequence>